<keyword evidence="3" id="KW-1185">Reference proteome</keyword>
<evidence type="ECO:0000313" key="3">
    <source>
        <dbReference type="Proteomes" id="UP001367513"/>
    </source>
</evidence>
<feature type="region of interest" description="Disordered" evidence="1">
    <location>
        <begin position="165"/>
        <end position="194"/>
    </location>
</feature>
<dbReference type="Proteomes" id="UP001367513">
    <property type="component" value="Unassembled WGS sequence"/>
</dbReference>
<comment type="caution">
    <text evidence="2">The sequence shown here is derived from an EMBL/GenBank/DDBJ whole genome shotgun (WGS) entry which is preliminary data.</text>
</comment>
<accession>A0ABU9ALG2</accession>
<dbReference type="RefSeq" id="WP_224404179.1">
    <property type="nucleotide sequence ID" value="NZ_BAAAOD010000026.1"/>
</dbReference>
<sequence length="211" mass="23361">MDVVTDLLDDDLDVARRRTVIAHVSALDPPLQPALERQVAAVLSGRHSPDDGAAVAPALRLPPHYLVDPLVTREVDRQTTLILLIKAARLHGVGNFKICRTSMGDDPTADPDTRMLLQQIARYRFLLSPSLLDVIAEHRTSDIEEFDPRAVSVRWLCTATLPPSGDTHVDDRDPAGIDSSSLDGSNDVDTIGRTTDRLRPRKRWPSWLRGI</sequence>
<organism evidence="2 3">
    <name type="scientific">Pseudonocardia alni subsp. carboxydivorans</name>
    <dbReference type="NCBI Taxonomy" id="415010"/>
    <lineage>
        <taxon>Bacteria</taxon>
        <taxon>Bacillati</taxon>
        <taxon>Actinomycetota</taxon>
        <taxon>Actinomycetes</taxon>
        <taxon>Pseudonocardiales</taxon>
        <taxon>Pseudonocardiaceae</taxon>
        <taxon>Pseudonocardia</taxon>
    </lineage>
</organism>
<dbReference type="EMBL" id="JBBPIX010000021">
    <property type="protein sequence ID" value="MEK6467133.1"/>
    <property type="molecule type" value="Genomic_DNA"/>
</dbReference>
<protein>
    <submittedName>
        <fullName evidence="2">Uncharacterized protein</fullName>
    </submittedName>
</protein>
<proteinExistence type="predicted"/>
<evidence type="ECO:0000256" key="1">
    <source>
        <dbReference type="SAM" id="MobiDB-lite"/>
    </source>
</evidence>
<gene>
    <name evidence="2" type="ORF">WG925_25640</name>
</gene>
<reference evidence="2 3" key="1">
    <citation type="submission" date="2024-03" db="EMBL/GenBank/DDBJ databases">
        <title>Draft genome sequence of Pseudonocardia carboxydivorans JCM 14827.</title>
        <authorList>
            <person name="Duangmal K."/>
        </authorList>
    </citation>
    <scope>NUCLEOTIDE SEQUENCE [LARGE SCALE GENOMIC DNA]</scope>
    <source>
        <strain evidence="2 3">JCM 14827</strain>
    </source>
</reference>
<feature type="compositionally biased region" description="Polar residues" evidence="1">
    <location>
        <begin position="178"/>
        <end position="188"/>
    </location>
</feature>
<name>A0ABU9ALG2_PSEA5</name>
<evidence type="ECO:0000313" key="2">
    <source>
        <dbReference type="EMBL" id="MEK6467133.1"/>
    </source>
</evidence>